<dbReference type="PROSITE" id="PS50158">
    <property type="entry name" value="ZF_CCHC"/>
    <property type="match status" value="1"/>
</dbReference>
<dbReference type="InterPro" id="IPR036875">
    <property type="entry name" value="Znf_CCHC_sf"/>
</dbReference>
<gene>
    <name evidence="3" type="ORF">ANE_LOCUS20108</name>
</gene>
<dbReference type="GO" id="GO:0003676">
    <property type="term" value="F:nucleic acid binding"/>
    <property type="evidence" value="ECO:0007669"/>
    <property type="project" value="InterPro"/>
</dbReference>
<sequence>MPRTEGSKNDQSADKKIVQILKKWLKMGLPPQNVLVATGDNGFAGVFKSLRAAGHTVIFASLQDPAKTKVSSVALEATALLRWVWNDLLVAPRQKSNAVKRAQEGSGMEGSGKRVCYGGRGGGRGESCYKCGESGHFARDCTSGGAR</sequence>
<name>A0A565C7L9_9BRAS</name>
<evidence type="ECO:0000313" key="4">
    <source>
        <dbReference type="Proteomes" id="UP000489600"/>
    </source>
</evidence>
<dbReference type="Gene3D" id="4.10.60.10">
    <property type="entry name" value="Zinc finger, CCHC-type"/>
    <property type="match status" value="1"/>
</dbReference>
<dbReference type="InterPro" id="IPR001878">
    <property type="entry name" value="Znf_CCHC"/>
</dbReference>
<accession>A0A565C7L9</accession>
<evidence type="ECO:0000256" key="1">
    <source>
        <dbReference type="PROSITE-ProRule" id="PRU00047"/>
    </source>
</evidence>
<keyword evidence="4" id="KW-1185">Reference proteome</keyword>
<comment type="caution">
    <text evidence="3">The sequence shown here is derived from an EMBL/GenBank/DDBJ whole genome shotgun (WGS) entry which is preliminary data.</text>
</comment>
<dbReference type="SUPFAM" id="SSF57756">
    <property type="entry name" value="Retrovirus zinc finger-like domains"/>
    <property type="match status" value="1"/>
</dbReference>
<keyword evidence="1" id="KW-0862">Zinc</keyword>
<keyword evidence="1" id="KW-0863">Zinc-finger</keyword>
<dbReference type="AlphaFoldDB" id="A0A565C7L9"/>
<reference evidence="3" key="1">
    <citation type="submission" date="2019-07" db="EMBL/GenBank/DDBJ databases">
        <authorList>
            <person name="Dittberner H."/>
        </authorList>
    </citation>
    <scope>NUCLEOTIDE SEQUENCE [LARGE SCALE GENOMIC DNA]</scope>
</reference>
<dbReference type="EMBL" id="CABITT030000007">
    <property type="protein sequence ID" value="VVB09664.1"/>
    <property type="molecule type" value="Genomic_DNA"/>
</dbReference>
<dbReference type="GO" id="GO:0008270">
    <property type="term" value="F:zinc ion binding"/>
    <property type="evidence" value="ECO:0007669"/>
    <property type="project" value="UniProtKB-KW"/>
</dbReference>
<evidence type="ECO:0000313" key="3">
    <source>
        <dbReference type="EMBL" id="VVB09664.1"/>
    </source>
</evidence>
<feature type="domain" description="CCHC-type" evidence="2">
    <location>
        <begin position="128"/>
        <end position="143"/>
    </location>
</feature>
<dbReference type="OrthoDB" id="5870588at2759"/>
<organism evidence="3 4">
    <name type="scientific">Arabis nemorensis</name>
    <dbReference type="NCBI Taxonomy" id="586526"/>
    <lineage>
        <taxon>Eukaryota</taxon>
        <taxon>Viridiplantae</taxon>
        <taxon>Streptophyta</taxon>
        <taxon>Embryophyta</taxon>
        <taxon>Tracheophyta</taxon>
        <taxon>Spermatophyta</taxon>
        <taxon>Magnoliopsida</taxon>
        <taxon>eudicotyledons</taxon>
        <taxon>Gunneridae</taxon>
        <taxon>Pentapetalae</taxon>
        <taxon>rosids</taxon>
        <taxon>malvids</taxon>
        <taxon>Brassicales</taxon>
        <taxon>Brassicaceae</taxon>
        <taxon>Arabideae</taxon>
        <taxon>Arabis</taxon>
    </lineage>
</organism>
<evidence type="ECO:0000259" key="2">
    <source>
        <dbReference type="PROSITE" id="PS50158"/>
    </source>
</evidence>
<dbReference type="Pfam" id="PF00098">
    <property type="entry name" value="zf-CCHC"/>
    <property type="match status" value="1"/>
</dbReference>
<dbReference type="Proteomes" id="UP000489600">
    <property type="component" value="Unassembled WGS sequence"/>
</dbReference>
<dbReference type="SMART" id="SM00343">
    <property type="entry name" value="ZnF_C2HC"/>
    <property type="match status" value="1"/>
</dbReference>
<keyword evidence="1" id="KW-0479">Metal-binding</keyword>
<proteinExistence type="predicted"/>
<protein>
    <recommendedName>
        <fullName evidence="2">CCHC-type domain-containing protein</fullName>
    </recommendedName>
</protein>